<evidence type="ECO:0000313" key="1">
    <source>
        <dbReference type="EMBL" id="TKA70697.1"/>
    </source>
</evidence>
<organism evidence="1 2">
    <name type="scientific">Cryomyces minteri</name>
    <dbReference type="NCBI Taxonomy" id="331657"/>
    <lineage>
        <taxon>Eukaryota</taxon>
        <taxon>Fungi</taxon>
        <taxon>Dikarya</taxon>
        <taxon>Ascomycota</taxon>
        <taxon>Pezizomycotina</taxon>
        <taxon>Dothideomycetes</taxon>
        <taxon>Dothideomycetes incertae sedis</taxon>
        <taxon>Cryomyces</taxon>
    </lineage>
</organism>
<dbReference type="Pfam" id="PF14388">
    <property type="entry name" value="DUF4419"/>
    <property type="match status" value="1"/>
</dbReference>
<dbReference type="Proteomes" id="UP000308768">
    <property type="component" value="Unassembled WGS sequence"/>
</dbReference>
<dbReference type="STRING" id="331657.A0A4U0X4S8"/>
<dbReference type="PANTHER" id="PTHR31252:SF11">
    <property type="entry name" value="DUF4419 DOMAIN-CONTAINING PROTEIN"/>
    <property type="match status" value="1"/>
</dbReference>
<sequence>MPVTIYPAPHGANVVKTEAYSAKLISDPLGLLNASCERESHKCAHLIQSSFADLPDRKIMSSTNGFVKGAVRAYSEHHHLTIRPDDVWITILNQLSLYVNAHAEELRSMFVAHEGKKELRVDVVAPNRFCVDFAWVAAAMTGLMEKSIKDPSLWSWIMQEFSTTTHTDRAVAAITMMATLQQYFDFRCRIMCGIPSITLLGGKEDWELLLTAIDRLPSFGEQPAEWHRTLKPVISRFVDTFDTSSHGILASKYFWQHIAHYSGGGSGPTYLLGWITAFCFWDGEGKCLRSNRNAYPVEHSYGSPTPELYLDGVRYHRLEREDVPVGYCSVPMHLNDHGEELKTLMVAGSVGLSVSSSGQELHNGGKGIDSLQPEVGWWLFEAHDFGEYEEGQHTLFQHNEKDIETNTKALRLTNGDAYTAYKYLQDWKKGKHD</sequence>
<protein>
    <recommendedName>
        <fullName evidence="3">DUF4419 domain-containing protein</fullName>
    </recommendedName>
</protein>
<evidence type="ECO:0008006" key="3">
    <source>
        <dbReference type="Google" id="ProtNLM"/>
    </source>
</evidence>
<dbReference type="PANTHER" id="PTHR31252">
    <property type="entry name" value="DUF4419 DOMAIN-CONTAINING PROTEIN"/>
    <property type="match status" value="1"/>
</dbReference>
<dbReference type="OrthoDB" id="9978173at2759"/>
<name>A0A4U0X4S8_9PEZI</name>
<keyword evidence="2" id="KW-1185">Reference proteome</keyword>
<reference evidence="1 2" key="1">
    <citation type="submission" date="2017-03" db="EMBL/GenBank/DDBJ databases">
        <title>Genomes of endolithic fungi from Antarctica.</title>
        <authorList>
            <person name="Coleine C."/>
            <person name="Masonjones S."/>
            <person name="Stajich J.E."/>
        </authorList>
    </citation>
    <scope>NUCLEOTIDE SEQUENCE [LARGE SCALE GENOMIC DNA]</scope>
    <source>
        <strain evidence="1 2">CCFEE 5187</strain>
    </source>
</reference>
<accession>A0A4U0X4S8</accession>
<proteinExistence type="predicted"/>
<dbReference type="AlphaFoldDB" id="A0A4U0X4S8"/>
<gene>
    <name evidence="1" type="ORF">B0A49_07430</name>
</gene>
<dbReference type="InterPro" id="IPR025533">
    <property type="entry name" value="DUF4419"/>
</dbReference>
<dbReference type="EMBL" id="NAJN01000624">
    <property type="protein sequence ID" value="TKA70697.1"/>
    <property type="molecule type" value="Genomic_DNA"/>
</dbReference>
<evidence type="ECO:0000313" key="2">
    <source>
        <dbReference type="Proteomes" id="UP000308768"/>
    </source>
</evidence>
<comment type="caution">
    <text evidence="1">The sequence shown here is derived from an EMBL/GenBank/DDBJ whole genome shotgun (WGS) entry which is preliminary data.</text>
</comment>